<reference evidence="1 2" key="1">
    <citation type="journal article" date="2021" name="Hortic Res">
        <title>High-quality reference genome and annotation aids understanding of berry development for evergreen blueberry (Vaccinium darrowii).</title>
        <authorList>
            <person name="Yu J."/>
            <person name="Hulse-Kemp A.M."/>
            <person name="Babiker E."/>
            <person name="Staton M."/>
        </authorList>
    </citation>
    <scope>NUCLEOTIDE SEQUENCE [LARGE SCALE GENOMIC DNA]</scope>
    <source>
        <strain evidence="2">cv. NJ 8807/NJ 8810</strain>
        <tissue evidence="1">Young leaf</tissue>
    </source>
</reference>
<proteinExistence type="predicted"/>
<comment type="caution">
    <text evidence="1">The sequence shown here is derived from an EMBL/GenBank/DDBJ whole genome shotgun (WGS) entry which is preliminary data.</text>
</comment>
<name>A0ACB7XJW4_9ERIC</name>
<gene>
    <name evidence="1" type="ORF">Vadar_024546</name>
</gene>
<keyword evidence="2" id="KW-1185">Reference proteome</keyword>
<sequence>MAKPKTLPCFTATIFIFLITCQSLSARPLNLSLPEENSGHSPVTQSEKDSSQNFQPSDLNKRLGGKFGPLFSNMLPKGAVVAPSGPSHRTNELNN</sequence>
<evidence type="ECO:0000313" key="2">
    <source>
        <dbReference type="Proteomes" id="UP000828048"/>
    </source>
</evidence>
<accession>A0ACB7XJW4</accession>
<organism evidence="1 2">
    <name type="scientific">Vaccinium darrowii</name>
    <dbReference type="NCBI Taxonomy" id="229202"/>
    <lineage>
        <taxon>Eukaryota</taxon>
        <taxon>Viridiplantae</taxon>
        <taxon>Streptophyta</taxon>
        <taxon>Embryophyta</taxon>
        <taxon>Tracheophyta</taxon>
        <taxon>Spermatophyta</taxon>
        <taxon>Magnoliopsida</taxon>
        <taxon>eudicotyledons</taxon>
        <taxon>Gunneridae</taxon>
        <taxon>Pentapetalae</taxon>
        <taxon>asterids</taxon>
        <taxon>Ericales</taxon>
        <taxon>Ericaceae</taxon>
        <taxon>Vaccinioideae</taxon>
        <taxon>Vaccinieae</taxon>
        <taxon>Vaccinium</taxon>
    </lineage>
</organism>
<dbReference type="Proteomes" id="UP000828048">
    <property type="component" value="Chromosome 10"/>
</dbReference>
<evidence type="ECO:0000313" key="1">
    <source>
        <dbReference type="EMBL" id="KAH7841016.1"/>
    </source>
</evidence>
<protein>
    <submittedName>
        <fullName evidence="1">Uncharacterized protein</fullName>
    </submittedName>
</protein>
<dbReference type="EMBL" id="CM037160">
    <property type="protein sequence ID" value="KAH7841016.1"/>
    <property type="molecule type" value="Genomic_DNA"/>
</dbReference>